<evidence type="ECO:0000313" key="1">
    <source>
        <dbReference type="EMBL" id="NKY18170.1"/>
    </source>
</evidence>
<proteinExistence type="predicted"/>
<organism evidence="1 2">
    <name type="scientific">Tsukamurella spumae</name>
    <dbReference type="NCBI Taxonomy" id="44753"/>
    <lineage>
        <taxon>Bacteria</taxon>
        <taxon>Bacillati</taxon>
        <taxon>Actinomycetota</taxon>
        <taxon>Actinomycetes</taxon>
        <taxon>Mycobacteriales</taxon>
        <taxon>Tsukamurellaceae</taxon>
        <taxon>Tsukamurella</taxon>
    </lineage>
</organism>
<sequence length="233" mass="24197">MQFTTGRAYRAASPRSASLRASAAAGSSTRAAPRTTARTVPTARKYSGGVPAPTVARIDPGRRALAHHEAGHAVVATVLGGTVTKAYLLPDDDPSSDGGRCYVTNLPPHAEAAYFYGGSFAEAYAAHGGPPTPAHVRRVVLANTRDHAALVAAGAPRPSDVPRIISTCWQSIDGLAKKLYTEGTIGQPDVDTALGLPDAERDPEARAHALAAIRAGSVPGTFEVISRDSAWKL</sequence>
<evidence type="ECO:0000313" key="2">
    <source>
        <dbReference type="Proteomes" id="UP000582646"/>
    </source>
</evidence>
<reference evidence="1 2" key="1">
    <citation type="submission" date="2020-04" db="EMBL/GenBank/DDBJ databases">
        <title>MicrobeNet Type strains.</title>
        <authorList>
            <person name="Nicholson A.C."/>
        </authorList>
    </citation>
    <scope>NUCLEOTIDE SEQUENCE [LARGE SCALE GENOMIC DNA]</scope>
    <source>
        <strain evidence="1 2">DSM 44113</strain>
    </source>
</reference>
<dbReference type="EMBL" id="JAAXOQ010000007">
    <property type="protein sequence ID" value="NKY18170.1"/>
    <property type="molecule type" value="Genomic_DNA"/>
</dbReference>
<dbReference type="AlphaFoldDB" id="A0A846X2P9"/>
<accession>A0A846X2P9</accession>
<dbReference type="InterPro" id="IPR037219">
    <property type="entry name" value="Peptidase_M41-like"/>
</dbReference>
<comment type="caution">
    <text evidence="1">The sequence shown here is derived from an EMBL/GenBank/DDBJ whole genome shotgun (WGS) entry which is preliminary data.</text>
</comment>
<dbReference type="RefSeq" id="WP_168545227.1">
    <property type="nucleotide sequence ID" value="NZ_BAAAKS010000004.1"/>
</dbReference>
<dbReference type="Gene3D" id="1.20.58.760">
    <property type="entry name" value="Peptidase M41"/>
    <property type="match status" value="1"/>
</dbReference>
<evidence type="ECO:0008006" key="3">
    <source>
        <dbReference type="Google" id="ProtNLM"/>
    </source>
</evidence>
<dbReference type="GO" id="GO:0004222">
    <property type="term" value="F:metalloendopeptidase activity"/>
    <property type="evidence" value="ECO:0007669"/>
    <property type="project" value="InterPro"/>
</dbReference>
<name>A0A846X2P9_9ACTN</name>
<protein>
    <recommendedName>
        <fullName evidence="3">Peptidase M41 domain-containing protein</fullName>
    </recommendedName>
</protein>
<gene>
    <name evidence="1" type="ORF">HF999_07295</name>
</gene>
<dbReference type="GO" id="GO:0004176">
    <property type="term" value="F:ATP-dependent peptidase activity"/>
    <property type="evidence" value="ECO:0007669"/>
    <property type="project" value="InterPro"/>
</dbReference>
<dbReference type="GO" id="GO:0006508">
    <property type="term" value="P:proteolysis"/>
    <property type="evidence" value="ECO:0007669"/>
    <property type="project" value="InterPro"/>
</dbReference>
<dbReference type="GO" id="GO:0005524">
    <property type="term" value="F:ATP binding"/>
    <property type="evidence" value="ECO:0007669"/>
    <property type="project" value="InterPro"/>
</dbReference>
<keyword evidence="2" id="KW-1185">Reference proteome</keyword>
<dbReference type="SUPFAM" id="SSF140990">
    <property type="entry name" value="FtsH protease domain-like"/>
    <property type="match status" value="1"/>
</dbReference>
<dbReference type="Proteomes" id="UP000582646">
    <property type="component" value="Unassembled WGS sequence"/>
</dbReference>